<keyword evidence="5 11" id="KW-0812">Transmembrane</keyword>
<dbReference type="GO" id="GO:0046872">
    <property type="term" value="F:metal ion binding"/>
    <property type="evidence" value="ECO:0007669"/>
    <property type="project" value="UniProtKB-KW"/>
</dbReference>
<dbReference type="Pfam" id="PF02163">
    <property type="entry name" value="Peptidase_M50"/>
    <property type="match status" value="1"/>
</dbReference>
<dbReference type="Gene3D" id="2.30.42.10">
    <property type="match status" value="2"/>
</dbReference>
<dbReference type="SUPFAM" id="SSF50156">
    <property type="entry name" value="PDZ domain-like"/>
    <property type="match status" value="2"/>
</dbReference>
<comment type="similarity">
    <text evidence="3 11">Belongs to the peptidase M50B family.</text>
</comment>
<dbReference type="NCBIfam" id="TIGR00054">
    <property type="entry name" value="RIP metalloprotease RseP"/>
    <property type="match status" value="1"/>
</dbReference>
<dbReference type="AlphaFoldDB" id="A0A1F4UAI3"/>
<dbReference type="SMART" id="SM00228">
    <property type="entry name" value="PDZ"/>
    <property type="match status" value="1"/>
</dbReference>
<dbReference type="PANTHER" id="PTHR42837:SF2">
    <property type="entry name" value="MEMBRANE METALLOPROTEASE ARASP2, CHLOROPLASTIC-RELATED"/>
    <property type="match status" value="1"/>
</dbReference>
<evidence type="ECO:0000256" key="6">
    <source>
        <dbReference type="ARBA" id="ARBA00022801"/>
    </source>
</evidence>
<dbReference type="EMBL" id="MEUM01000088">
    <property type="protein sequence ID" value="OGC41958.1"/>
    <property type="molecule type" value="Genomic_DNA"/>
</dbReference>
<dbReference type="InterPro" id="IPR036034">
    <property type="entry name" value="PDZ_sf"/>
</dbReference>
<evidence type="ECO:0000256" key="8">
    <source>
        <dbReference type="ARBA" id="ARBA00022989"/>
    </source>
</evidence>
<proteinExistence type="inferred from homology"/>
<name>A0A1F4UAI3_UNCW3</name>
<keyword evidence="6 11" id="KW-0378">Hydrolase</keyword>
<dbReference type="GO" id="GO:0016020">
    <property type="term" value="C:membrane"/>
    <property type="evidence" value="ECO:0007669"/>
    <property type="project" value="UniProtKB-SubCell"/>
</dbReference>
<evidence type="ECO:0000256" key="9">
    <source>
        <dbReference type="ARBA" id="ARBA00023049"/>
    </source>
</evidence>
<evidence type="ECO:0000256" key="3">
    <source>
        <dbReference type="ARBA" id="ARBA00007931"/>
    </source>
</evidence>
<dbReference type="CDD" id="cd23081">
    <property type="entry name" value="cpPDZ_EcRseP-like"/>
    <property type="match status" value="1"/>
</dbReference>
<dbReference type="PANTHER" id="PTHR42837">
    <property type="entry name" value="REGULATOR OF SIGMA-E PROTEASE RSEP"/>
    <property type="match status" value="1"/>
</dbReference>
<dbReference type="InterPro" id="IPR001478">
    <property type="entry name" value="PDZ"/>
</dbReference>
<keyword evidence="8 11" id="KW-1133">Transmembrane helix</keyword>
<comment type="subcellular location">
    <subcellularLocation>
        <location evidence="2">Membrane</location>
        <topology evidence="2">Multi-pass membrane protein</topology>
    </subcellularLocation>
</comment>
<dbReference type="InterPro" id="IPR004387">
    <property type="entry name" value="Pept_M50_Zn"/>
</dbReference>
<protein>
    <recommendedName>
        <fullName evidence="11">Zinc metalloprotease</fullName>
        <ecNumber evidence="11">3.4.24.-</ecNumber>
    </recommendedName>
</protein>
<dbReference type="EC" id="3.4.24.-" evidence="11"/>
<gene>
    <name evidence="13" type="ORF">A2Y85_06485</name>
</gene>
<keyword evidence="10 11" id="KW-0472">Membrane</keyword>
<dbReference type="GO" id="GO:0004222">
    <property type="term" value="F:metalloendopeptidase activity"/>
    <property type="evidence" value="ECO:0007669"/>
    <property type="project" value="InterPro"/>
</dbReference>
<evidence type="ECO:0000256" key="10">
    <source>
        <dbReference type="ARBA" id="ARBA00023136"/>
    </source>
</evidence>
<evidence type="ECO:0000256" key="4">
    <source>
        <dbReference type="ARBA" id="ARBA00022670"/>
    </source>
</evidence>
<keyword evidence="7 11" id="KW-0862">Zinc</keyword>
<evidence type="ECO:0000313" key="13">
    <source>
        <dbReference type="EMBL" id="OGC41958.1"/>
    </source>
</evidence>
<evidence type="ECO:0000256" key="11">
    <source>
        <dbReference type="RuleBase" id="RU362031"/>
    </source>
</evidence>
<feature type="transmembrane region" description="Helical" evidence="11">
    <location>
        <begin position="421"/>
        <end position="440"/>
    </location>
</feature>
<keyword evidence="11" id="KW-0479">Metal-binding</keyword>
<accession>A0A1F4UAI3</accession>
<comment type="cofactor">
    <cofactor evidence="1 11">
        <name>Zn(2+)</name>
        <dbReference type="ChEBI" id="CHEBI:29105"/>
    </cofactor>
</comment>
<evidence type="ECO:0000313" key="14">
    <source>
        <dbReference type="Proteomes" id="UP000177025"/>
    </source>
</evidence>
<comment type="caution">
    <text evidence="13">The sequence shown here is derived from an EMBL/GenBank/DDBJ whole genome shotgun (WGS) entry which is preliminary data.</text>
</comment>
<dbReference type="InterPro" id="IPR008915">
    <property type="entry name" value="Peptidase_M50"/>
</dbReference>
<evidence type="ECO:0000256" key="1">
    <source>
        <dbReference type="ARBA" id="ARBA00001947"/>
    </source>
</evidence>
<dbReference type="Proteomes" id="UP000177025">
    <property type="component" value="Unassembled WGS sequence"/>
</dbReference>
<evidence type="ECO:0000256" key="2">
    <source>
        <dbReference type="ARBA" id="ARBA00004141"/>
    </source>
</evidence>
<evidence type="ECO:0000259" key="12">
    <source>
        <dbReference type="SMART" id="SM00228"/>
    </source>
</evidence>
<reference evidence="13 14" key="1">
    <citation type="journal article" date="2016" name="Nat. Commun.">
        <title>Thousands of microbial genomes shed light on interconnected biogeochemical processes in an aquifer system.</title>
        <authorList>
            <person name="Anantharaman K."/>
            <person name="Brown C.T."/>
            <person name="Hug L.A."/>
            <person name="Sharon I."/>
            <person name="Castelle C.J."/>
            <person name="Probst A.J."/>
            <person name="Thomas B.C."/>
            <person name="Singh A."/>
            <person name="Wilkins M.J."/>
            <person name="Karaoz U."/>
            <person name="Brodie E.L."/>
            <person name="Williams K.H."/>
            <person name="Hubbard S.S."/>
            <person name="Banfield J.F."/>
        </authorList>
    </citation>
    <scope>NUCLEOTIDE SEQUENCE [LARGE SCALE GENOMIC DNA]</scope>
</reference>
<feature type="domain" description="PDZ" evidence="12">
    <location>
        <begin position="218"/>
        <end position="284"/>
    </location>
</feature>
<organism evidence="13 14">
    <name type="scientific">candidate division WOR-3 bacterium RBG_13_43_14</name>
    <dbReference type="NCBI Taxonomy" id="1802590"/>
    <lineage>
        <taxon>Bacteria</taxon>
        <taxon>Bacteria division WOR-3</taxon>
    </lineage>
</organism>
<dbReference type="GO" id="GO:0006508">
    <property type="term" value="P:proteolysis"/>
    <property type="evidence" value="ECO:0007669"/>
    <property type="project" value="UniProtKB-KW"/>
</dbReference>
<sequence>MLITIMAFLFILGFSVTIHEIGHFIAAKLSKIPVEKFSIGYGPPLIRMNIGETDFRIAVFPLGGYVKMVGDFEGEILKPKKVEVLTVDKREGNNLDNTDNIVLETTGISDFYGAKTHKRVLVVAAGPLANIFSAFIVLIIIFSFFGAFVTPFLKLKVENGSWAAKYGLMNGDSVIALNNKPMKVWEDLGTHIYTRDSNIIVVVRNGQELTLYLPPADTDIGISPIVPPVLGTVKRNGAAYGAGMKRGDTILKINDLSINEWEQMVDIIRSSPGTALNFTWSRNGNEFQTEIVPRDDPASKDTVGEIGVMMALAKQKIPLPQAIISAGQRTIEYLWIITRTLYQLIAGKVSRRNLGGPIAIFRLSGESASWGFEYLLSLLALISVNLGLINLFPLPAFDGGHALIAIIEGIRRGKFSRKTHLIIQQIGYAMILILIILVFYNDLTR</sequence>
<keyword evidence="4 13" id="KW-0645">Protease</keyword>
<evidence type="ECO:0000256" key="5">
    <source>
        <dbReference type="ARBA" id="ARBA00022692"/>
    </source>
</evidence>
<evidence type="ECO:0000256" key="7">
    <source>
        <dbReference type="ARBA" id="ARBA00022833"/>
    </source>
</evidence>
<feature type="transmembrane region" description="Helical" evidence="11">
    <location>
        <begin position="131"/>
        <end position="153"/>
    </location>
</feature>
<keyword evidence="9 11" id="KW-0482">Metalloprotease</keyword>
<dbReference type="CDD" id="cd06163">
    <property type="entry name" value="S2P-M50_PDZ_RseP-like"/>
    <property type="match status" value="1"/>
</dbReference>